<sequence length="231" mass="26522">MGIRTKEFVFAAIDSKTTTIIGREVSQESEQPKIYTLTNYYISFATIGRVLCSGPLRVGAELTSRFNSNGITKSYEEIIKEIANEYKNAYARQVNDGYTSITVILGYDPKSRETFLYECKSPDFEPQLIPINKAVFYGSRAEEYKQEGIKVFRRLKGNCLKRIFKKQNKINLQIWAKQTFDSINDNPNVGYPLLLCLYSKNGNPIYNGDAIYDKKNISLRDAFNVNLKFMF</sequence>
<dbReference type="AlphaFoldDB" id="A0ABC9VGH4"/>
<evidence type="ECO:0000313" key="1">
    <source>
        <dbReference type="EMBL" id="EZP77608.1"/>
    </source>
</evidence>
<name>A0ABC9VGH4_9BACL</name>
<comment type="caution">
    <text evidence="1">The sequence shown here is derived from an EMBL/GenBank/DDBJ whole genome shotgun (WGS) entry which is preliminary data.</text>
</comment>
<reference evidence="1 2" key="1">
    <citation type="journal article" date="2014" name="Appl. Microbiol. Biotechnol.">
        <title>Transformable facultative thermophile Geobacillus stearothermophilus NUB3621 as a host strain for metabolic engineering.</title>
        <authorList>
            <person name="Blanchard K."/>
            <person name="Robic S."/>
            <person name="Matsumura I."/>
        </authorList>
    </citation>
    <scope>NUCLEOTIDE SEQUENCE [LARGE SCALE GENOMIC DNA]</scope>
    <source>
        <strain evidence="1 2">NUB3621</strain>
    </source>
</reference>
<organism evidence="1 2">
    <name type="scientific">Parageobacillus genomosp. 1</name>
    <dbReference type="NCBI Taxonomy" id="1295642"/>
    <lineage>
        <taxon>Bacteria</taxon>
        <taxon>Bacillati</taxon>
        <taxon>Bacillota</taxon>
        <taxon>Bacilli</taxon>
        <taxon>Bacillales</taxon>
        <taxon>Anoxybacillaceae</taxon>
        <taxon>Parageobacillus</taxon>
    </lineage>
</organism>
<keyword evidence="2" id="KW-1185">Reference proteome</keyword>
<accession>A0ABC9VGH4</accession>
<gene>
    <name evidence="1" type="ORF">H839_08244</name>
</gene>
<protein>
    <submittedName>
        <fullName evidence="1">Uncharacterized protein</fullName>
    </submittedName>
</protein>
<dbReference type="Proteomes" id="UP000023566">
    <property type="component" value="Chromosome"/>
</dbReference>
<proteinExistence type="predicted"/>
<evidence type="ECO:0000313" key="2">
    <source>
        <dbReference type="Proteomes" id="UP000023566"/>
    </source>
</evidence>
<dbReference type="EMBL" id="AOTZ01000004">
    <property type="protein sequence ID" value="EZP77608.1"/>
    <property type="molecule type" value="Genomic_DNA"/>
</dbReference>